<dbReference type="AlphaFoldDB" id="A0A165I132"/>
<dbReference type="EMBL" id="KV426002">
    <property type="protein sequence ID" value="KZV92748.1"/>
    <property type="molecule type" value="Genomic_DNA"/>
</dbReference>
<dbReference type="Proteomes" id="UP000077266">
    <property type="component" value="Unassembled WGS sequence"/>
</dbReference>
<evidence type="ECO:0000313" key="2">
    <source>
        <dbReference type="EMBL" id="KZV92748.1"/>
    </source>
</evidence>
<protein>
    <submittedName>
        <fullName evidence="2">Uncharacterized protein</fullName>
    </submittedName>
</protein>
<feature type="compositionally biased region" description="Polar residues" evidence="1">
    <location>
        <begin position="109"/>
        <end position="118"/>
    </location>
</feature>
<evidence type="ECO:0000313" key="3">
    <source>
        <dbReference type="Proteomes" id="UP000077266"/>
    </source>
</evidence>
<evidence type="ECO:0000256" key="1">
    <source>
        <dbReference type="SAM" id="MobiDB-lite"/>
    </source>
</evidence>
<sequence length="130" mass="14012">MSSLRIDHPLRRLCDYLWDQQPILPPSSRDSAPPPVALCATGGSVIYAAGRSDPAAHPFPSYHHDANEPQQTEFDPLTGRLPVTPRAARQVRRAPLPFWSAAQMEGESASKSGTAQDDSPSRAGFAGFSS</sequence>
<accession>A0A165I132</accession>
<reference evidence="2 3" key="1">
    <citation type="journal article" date="2016" name="Mol. Biol. Evol.">
        <title>Comparative Genomics of Early-Diverging Mushroom-Forming Fungi Provides Insights into the Origins of Lignocellulose Decay Capabilities.</title>
        <authorList>
            <person name="Nagy L.G."/>
            <person name="Riley R."/>
            <person name="Tritt A."/>
            <person name="Adam C."/>
            <person name="Daum C."/>
            <person name="Floudas D."/>
            <person name="Sun H."/>
            <person name="Yadav J.S."/>
            <person name="Pangilinan J."/>
            <person name="Larsson K.H."/>
            <person name="Matsuura K."/>
            <person name="Barry K."/>
            <person name="Labutti K."/>
            <person name="Kuo R."/>
            <person name="Ohm R.A."/>
            <person name="Bhattacharya S.S."/>
            <person name="Shirouzu T."/>
            <person name="Yoshinaga Y."/>
            <person name="Martin F.M."/>
            <person name="Grigoriev I.V."/>
            <person name="Hibbett D.S."/>
        </authorList>
    </citation>
    <scope>NUCLEOTIDE SEQUENCE [LARGE SCALE GENOMIC DNA]</scope>
    <source>
        <strain evidence="2 3">HHB12029</strain>
    </source>
</reference>
<proteinExistence type="predicted"/>
<feature type="region of interest" description="Disordered" evidence="1">
    <location>
        <begin position="56"/>
        <end position="130"/>
    </location>
</feature>
<dbReference type="InParanoid" id="A0A165I132"/>
<keyword evidence="3" id="KW-1185">Reference proteome</keyword>
<gene>
    <name evidence="2" type="ORF">EXIGLDRAFT_718029</name>
</gene>
<name>A0A165I132_EXIGL</name>
<organism evidence="2 3">
    <name type="scientific">Exidia glandulosa HHB12029</name>
    <dbReference type="NCBI Taxonomy" id="1314781"/>
    <lineage>
        <taxon>Eukaryota</taxon>
        <taxon>Fungi</taxon>
        <taxon>Dikarya</taxon>
        <taxon>Basidiomycota</taxon>
        <taxon>Agaricomycotina</taxon>
        <taxon>Agaricomycetes</taxon>
        <taxon>Auriculariales</taxon>
        <taxon>Exidiaceae</taxon>
        <taxon>Exidia</taxon>
    </lineage>
</organism>